<dbReference type="EMBL" id="FNOM01000002">
    <property type="protein sequence ID" value="SDW44664.1"/>
    <property type="molecule type" value="Genomic_DNA"/>
</dbReference>
<feature type="transmembrane region" description="Helical" evidence="6">
    <location>
        <begin position="212"/>
        <end position="231"/>
    </location>
</feature>
<evidence type="ECO:0000256" key="3">
    <source>
        <dbReference type="ARBA" id="ARBA00022692"/>
    </source>
</evidence>
<feature type="transmembrane region" description="Helical" evidence="6">
    <location>
        <begin position="302"/>
        <end position="323"/>
    </location>
</feature>
<dbReference type="OrthoDB" id="8667309at2"/>
<feature type="domain" description="Major facilitator superfamily (MFS) profile" evidence="7">
    <location>
        <begin position="17"/>
        <end position="386"/>
    </location>
</feature>
<feature type="transmembrane region" description="Helical" evidence="6">
    <location>
        <begin position="278"/>
        <end position="296"/>
    </location>
</feature>
<dbReference type="GO" id="GO:0005886">
    <property type="term" value="C:plasma membrane"/>
    <property type="evidence" value="ECO:0007669"/>
    <property type="project" value="UniProtKB-SubCell"/>
</dbReference>
<dbReference type="Proteomes" id="UP000198539">
    <property type="component" value="Unassembled WGS sequence"/>
</dbReference>
<evidence type="ECO:0000256" key="1">
    <source>
        <dbReference type="ARBA" id="ARBA00004651"/>
    </source>
</evidence>
<keyword evidence="4 6" id="KW-1133">Transmembrane helix</keyword>
<keyword evidence="9" id="KW-1185">Reference proteome</keyword>
<evidence type="ECO:0000313" key="8">
    <source>
        <dbReference type="EMBL" id="SDW44664.1"/>
    </source>
</evidence>
<dbReference type="Pfam" id="PF07690">
    <property type="entry name" value="MFS_1"/>
    <property type="match status" value="1"/>
</dbReference>
<feature type="transmembrane region" description="Helical" evidence="6">
    <location>
        <begin position="361"/>
        <end position="383"/>
    </location>
</feature>
<sequence>MKYHKISQSPNLVQHVQGIVLLAAVLLVGSNAFVLSPILRDVAESLVTQPFRIAWAISVFGAATAVSALTLAGLIDRRPAGRVLGGAALLLALAQVSSGLSQNWLWLCASQAVAGVAVGILLPGTYATAVATAPPGGDAARLGVVLTGWALSLVLAVPLAAVVTQHVGWRMVYALLAGLSVLGSIALFLALRGAQGEAPTPTPPWRAVRLPGVAVLLGVMFAYMTAFYGSFAFFGEGVRNAFGLSTQGTGLFVLAYGAGFGLAGLGLGFVAPRITRGYLLLVLCGIAVSYAGWRFALSAPWLAIMAAVVWGMLNQLGLNALMVTLSMRATRARGAVMGLNSAVTYSAVFAGPMVMGPVYAGWGFATVSALAAAFVVVGALVSWRAV</sequence>
<feature type="transmembrane region" description="Helical" evidence="6">
    <location>
        <begin position="104"/>
        <end position="127"/>
    </location>
</feature>
<feature type="transmembrane region" description="Helical" evidence="6">
    <location>
        <begin position="12"/>
        <end position="33"/>
    </location>
</feature>
<dbReference type="Gene3D" id="1.20.1250.20">
    <property type="entry name" value="MFS general substrate transporter like domains"/>
    <property type="match status" value="1"/>
</dbReference>
<feature type="transmembrane region" description="Helical" evidence="6">
    <location>
        <begin position="81"/>
        <end position="98"/>
    </location>
</feature>
<keyword evidence="3 6" id="KW-0812">Transmembrane</keyword>
<accession>A0A1H2TN25</accession>
<dbReference type="RefSeq" id="WP_092885580.1">
    <property type="nucleotide sequence ID" value="NZ_CP061498.1"/>
</dbReference>
<organism evidence="8 9">
    <name type="scientific">Roseicitreum antarcticum</name>
    <dbReference type="NCBI Taxonomy" id="564137"/>
    <lineage>
        <taxon>Bacteria</taxon>
        <taxon>Pseudomonadati</taxon>
        <taxon>Pseudomonadota</taxon>
        <taxon>Alphaproteobacteria</taxon>
        <taxon>Rhodobacterales</taxon>
        <taxon>Paracoccaceae</taxon>
        <taxon>Roseicitreum</taxon>
    </lineage>
</organism>
<dbReference type="GO" id="GO:0022857">
    <property type="term" value="F:transmembrane transporter activity"/>
    <property type="evidence" value="ECO:0007669"/>
    <property type="project" value="InterPro"/>
</dbReference>
<comment type="subcellular location">
    <subcellularLocation>
        <location evidence="1">Cell membrane</location>
        <topology evidence="1">Multi-pass membrane protein</topology>
    </subcellularLocation>
</comment>
<feature type="transmembrane region" description="Helical" evidence="6">
    <location>
        <begin position="53"/>
        <end position="74"/>
    </location>
</feature>
<dbReference type="PROSITE" id="PS50850">
    <property type="entry name" value="MFS"/>
    <property type="match status" value="1"/>
</dbReference>
<dbReference type="SUPFAM" id="SSF103473">
    <property type="entry name" value="MFS general substrate transporter"/>
    <property type="match status" value="1"/>
</dbReference>
<protein>
    <submittedName>
        <fullName evidence="8">Predicted arabinose efflux permease, MFS family</fullName>
    </submittedName>
</protein>
<feature type="transmembrane region" description="Helical" evidence="6">
    <location>
        <begin position="172"/>
        <end position="191"/>
    </location>
</feature>
<evidence type="ECO:0000256" key="2">
    <source>
        <dbReference type="ARBA" id="ARBA00022475"/>
    </source>
</evidence>
<dbReference type="AlphaFoldDB" id="A0A1H2TN25"/>
<dbReference type="PANTHER" id="PTHR43124:SF3">
    <property type="entry name" value="CHLORAMPHENICOL EFFLUX PUMP RV0191"/>
    <property type="match status" value="1"/>
</dbReference>
<dbReference type="InterPro" id="IPR011701">
    <property type="entry name" value="MFS"/>
</dbReference>
<dbReference type="STRING" id="564137.SAMN04488238_10294"/>
<evidence type="ECO:0000256" key="5">
    <source>
        <dbReference type="ARBA" id="ARBA00023136"/>
    </source>
</evidence>
<feature type="transmembrane region" description="Helical" evidence="6">
    <location>
        <begin position="251"/>
        <end position="271"/>
    </location>
</feature>
<keyword evidence="2" id="KW-1003">Cell membrane</keyword>
<dbReference type="InterPro" id="IPR020846">
    <property type="entry name" value="MFS_dom"/>
</dbReference>
<evidence type="ECO:0000259" key="7">
    <source>
        <dbReference type="PROSITE" id="PS50850"/>
    </source>
</evidence>
<feature type="transmembrane region" description="Helical" evidence="6">
    <location>
        <begin position="335"/>
        <end position="355"/>
    </location>
</feature>
<gene>
    <name evidence="8" type="ORF">SAMN04488238_10294</name>
</gene>
<evidence type="ECO:0000256" key="4">
    <source>
        <dbReference type="ARBA" id="ARBA00022989"/>
    </source>
</evidence>
<name>A0A1H2TN25_9RHOB</name>
<reference evidence="8 9" key="1">
    <citation type="submission" date="2016-10" db="EMBL/GenBank/DDBJ databases">
        <authorList>
            <person name="de Groot N.N."/>
        </authorList>
    </citation>
    <scope>NUCLEOTIDE SEQUENCE [LARGE SCALE GENOMIC DNA]</scope>
    <source>
        <strain evidence="8 9">CGMCC 1.8894</strain>
    </source>
</reference>
<dbReference type="PANTHER" id="PTHR43124">
    <property type="entry name" value="PURINE EFFLUX PUMP PBUE"/>
    <property type="match status" value="1"/>
</dbReference>
<keyword evidence="5 6" id="KW-0472">Membrane</keyword>
<evidence type="ECO:0000256" key="6">
    <source>
        <dbReference type="SAM" id="Phobius"/>
    </source>
</evidence>
<feature type="transmembrane region" description="Helical" evidence="6">
    <location>
        <begin position="139"/>
        <end position="160"/>
    </location>
</feature>
<dbReference type="InterPro" id="IPR036259">
    <property type="entry name" value="MFS_trans_sf"/>
</dbReference>
<evidence type="ECO:0000313" key="9">
    <source>
        <dbReference type="Proteomes" id="UP000198539"/>
    </source>
</evidence>
<proteinExistence type="predicted"/>
<dbReference type="InterPro" id="IPR050189">
    <property type="entry name" value="MFS_Efflux_Transporters"/>
</dbReference>